<sequence length="349" mass="39147">MSRSTHAPRLAVALALAFCWAWSGPAAAQAPVVKTEAEMKAYNQAIPGTDVKFDLVPIPGGQFLMGSPDSEEKRGEDEGPQHPVAIAPFWMGAREVTWDEYDLFCFSLDLKKKTREGVDLKNQVATEMKADAVTRPTPPYADMTFGYGHKNQPAICITHHSAMEYCRWLSEKTGLVYRLPTEAEWEYACRAGTKTAYFFGDDPAGLEEYASYVENAEKPQPVGKKKPNPWGLYDIHGNVAEWCLDHYVPDFYKQFAGDKPTLEPFAPPTAKEYSYVVRGGSWDDDAEKLRSAARRGSDLEWSVQDPQRPQSIWWHTDATFVGFRVVRPLNEQESLKGLKSLVVKGKGTR</sequence>
<evidence type="ECO:0000256" key="1">
    <source>
        <dbReference type="SAM" id="SignalP"/>
    </source>
</evidence>
<dbReference type="Proteomes" id="UP001216907">
    <property type="component" value="Unassembled WGS sequence"/>
</dbReference>
<comment type="caution">
    <text evidence="3">The sequence shown here is derived from an EMBL/GenBank/DDBJ whole genome shotgun (WGS) entry which is preliminary data.</text>
</comment>
<dbReference type="InterPro" id="IPR016187">
    <property type="entry name" value="CTDL_fold"/>
</dbReference>
<dbReference type="EMBL" id="JARRAG010000001">
    <property type="protein sequence ID" value="MDG3003975.1"/>
    <property type="molecule type" value="Genomic_DNA"/>
</dbReference>
<dbReference type="RefSeq" id="WP_277860319.1">
    <property type="nucleotide sequence ID" value="NZ_JARRAG010000001.1"/>
</dbReference>
<dbReference type="InterPro" id="IPR005532">
    <property type="entry name" value="SUMF_dom"/>
</dbReference>
<evidence type="ECO:0000313" key="4">
    <source>
        <dbReference type="Proteomes" id="UP001216907"/>
    </source>
</evidence>
<feature type="chain" id="PRO_5046390376" evidence="1">
    <location>
        <begin position="29"/>
        <end position="349"/>
    </location>
</feature>
<protein>
    <submittedName>
        <fullName evidence="3">Formylglycine-generating enzyme family protein</fullName>
    </submittedName>
</protein>
<feature type="signal peptide" evidence="1">
    <location>
        <begin position="1"/>
        <end position="28"/>
    </location>
</feature>
<accession>A0ABT6F8Q9</accession>
<gene>
    <name evidence="3" type="ORF">PZE19_09340</name>
</gene>
<keyword evidence="1" id="KW-0732">Signal</keyword>
<reference evidence="3 4" key="1">
    <citation type="submission" date="2023-03" db="EMBL/GenBank/DDBJ databases">
        <title>Paludisphaera mucosa sp. nov. a novel planctomycete from northern fen.</title>
        <authorList>
            <person name="Ivanova A."/>
        </authorList>
    </citation>
    <scope>NUCLEOTIDE SEQUENCE [LARGE SCALE GENOMIC DNA]</scope>
    <source>
        <strain evidence="3 4">Pla2</strain>
    </source>
</reference>
<dbReference type="InterPro" id="IPR042095">
    <property type="entry name" value="SUMF_sf"/>
</dbReference>
<organism evidence="3 4">
    <name type="scientific">Paludisphaera mucosa</name>
    <dbReference type="NCBI Taxonomy" id="3030827"/>
    <lineage>
        <taxon>Bacteria</taxon>
        <taxon>Pseudomonadati</taxon>
        <taxon>Planctomycetota</taxon>
        <taxon>Planctomycetia</taxon>
        <taxon>Isosphaerales</taxon>
        <taxon>Isosphaeraceae</taxon>
        <taxon>Paludisphaera</taxon>
    </lineage>
</organism>
<dbReference type="PANTHER" id="PTHR23150:SF19">
    <property type="entry name" value="FORMYLGLYCINE-GENERATING ENZYME"/>
    <property type="match status" value="1"/>
</dbReference>
<name>A0ABT6F8Q9_9BACT</name>
<evidence type="ECO:0000259" key="2">
    <source>
        <dbReference type="Pfam" id="PF03781"/>
    </source>
</evidence>
<dbReference type="SUPFAM" id="SSF56436">
    <property type="entry name" value="C-type lectin-like"/>
    <property type="match status" value="1"/>
</dbReference>
<evidence type="ECO:0000313" key="3">
    <source>
        <dbReference type="EMBL" id="MDG3003975.1"/>
    </source>
</evidence>
<feature type="domain" description="Sulfatase-modifying factor enzyme-like" evidence="2">
    <location>
        <begin position="54"/>
        <end position="299"/>
    </location>
</feature>
<dbReference type="Pfam" id="PF03781">
    <property type="entry name" value="FGE-sulfatase"/>
    <property type="match status" value="1"/>
</dbReference>
<dbReference type="InterPro" id="IPR051043">
    <property type="entry name" value="Sulfatase_Mod_Factor_Kinase"/>
</dbReference>
<dbReference type="PANTHER" id="PTHR23150">
    <property type="entry name" value="SULFATASE MODIFYING FACTOR 1, 2"/>
    <property type="match status" value="1"/>
</dbReference>
<proteinExistence type="predicted"/>
<keyword evidence="4" id="KW-1185">Reference proteome</keyword>
<dbReference type="Gene3D" id="3.90.1580.10">
    <property type="entry name" value="paralog of FGE (formylglycine-generating enzyme)"/>
    <property type="match status" value="1"/>
</dbReference>